<sequence length="82" mass="9670">MDLDKFDNVMKTLVDYAFDETTFDDYKRFYTLTVLCFLRSIRINGDLKEWKAPQSPRTATPSEILFLGLHYYLESLPANTHQ</sequence>
<dbReference type="Proteomes" id="UP001431181">
    <property type="component" value="Unassembled WGS sequence"/>
</dbReference>
<evidence type="ECO:0000313" key="2">
    <source>
        <dbReference type="Proteomes" id="UP001431181"/>
    </source>
</evidence>
<proteinExistence type="predicted"/>
<dbReference type="EMBL" id="JAPEUL010000004">
    <property type="protein sequence ID" value="MCW4628178.1"/>
    <property type="molecule type" value="Genomic_DNA"/>
</dbReference>
<evidence type="ECO:0000313" key="1">
    <source>
        <dbReference type="EMBL" id="MCW4628178.1"/>
    </source>
</evidence>
<comment type="caution">
    <text evidence="1">The sequence shown here is derived from an EMBL/GenBank/DDBJ whole genome shotgun (WGS) entry which is preliminary data.</text>
</comment>
<protein>
    <recommendedName>
        <fullName evidence="3">Site-specific DNA-methyltransferase (adenine-specific)</fullName>
    </recommendedName>
</protein>
<evidence type="ECO:0008006" key="3">
    <source>
        <dbReference type="Google" id="ProtNLM"/>
    </source>
</evidence>
<reference evidence="1" key="1">
    <citation type="submission" date="2022-11" db="EMBL/GenBank/DDBJ databases">
        <title>Marinomonas sp. nov., isolated from marine algae.</title>
        <authorList>
            <person name="Choi D.G."/>
            <person name="Kim J.M."/>
            <person name="Lee J.K."/>
            <person name="Baek J.H."/>
            <person name="Jeon C.O."/>
        </authorList>
    </citation>
    <scope>NUCLEOTIDE SEQUENCE</scope>
    <source>
        <strain evidence="1">KJ51-3</strain>
    </source>
</reference>
<keyword evidence="2" id="KW-1185">Reference proteome</keyword>
<gene>
    <name evidence="1" type="ORF">ONZ52_03765</name>
</gene>
<name>A0ABT3KCD9_9GAMM</name>
<dbReference type="RefSeq" id="WP_265217355.1">
    <property type="nucleotide sequence ID" value="NZ_JAPEUL010000004.1"/>
</dbReference>
<accession>A0ABT3KCD9</accession>
<organism evidence="1 2">
    <name type="scientific">Marinomonas rhodophyticola</name>
    <dbReference type="NCBI Taxonomy" id="2992803"/>
    <lineage>
        <taxon>Bacteria</taxon>
        <taxon>Pseudomonadati</taxon>
        <taxon>Pseudomonadota</taxon>
        <taxon>Gammaproteobacteria</taxon>
        <taxon>Oceanospirillales</taxon>
        <taxon>Oceanospirillaceae</taxon>
        <taxon>Marinomonas</taxon>
    </lineage>
</organism>